<name>A0A850HSR6_9FIRM</name>
<organism evidence="2 3">
    <name type="scientific">Dorea phocaeensis</name>
    <dbReference type="NCBI Taxonomy" id="2040291"/>
    <lineage>
        <taxon>Bacteria</taxon>
        <taxon>Bacillati</taxon>
        <taxon>Bacillota</taxon>
        <taxon>Clostridia</taxon>
        <taxon>Lachnospirales</taxon>
        <taxon>Lachnospiraceae</taxon>
        <taxon>Dorea</taxon>
    </lineage>
</organism>
<gene>
    <name evidence="2" type="ORF">G5A66_08975</name>
    <name evidence="1" type="ORF">G5A75_08995</name>
</gene>
<evidence type="ECO:0000313" key="4">
    <source>
        <dbReference type="Proteomes" id="UP000701680"/>
    </source>
</evidence>
<dbReference type="OrthoDB" id="9774037at2"/>
<accession>A0A850HSR6</accession>
<comment type="caution">
    <text evidence="2">The sequence shown here is derived from an EMBL/GenBank/DDBJ whole genome shotgun (WGS) entry which is preliminary data.</text>
</comment>
<dbReference type="Proteomes" id="UP000701680">
    <property type="component" value="Unassembled WGS sequence"/>
</dbReference>
<evidence type="ECO:0000313" key="3">
    <source>
        <dbReference type="Proteomes" id="UP000528555"/>
    </source>
</evidence>
<dbReference type="RefSeq" id="WP_101695280.1">
    <property type="nucleotide sequence ID" value="NZ_JAAITX010000005.1"/>
</dbReference>
<evidence type="ECO:0000313" key="2">
    <source>
        <dbReference type="EMBL" id="NVH58773.1"/>
    </source>
</evidence>
<keyword evidence="3" id="KW-1185">Reference proteome</keyword>
<dbReference type="AlphaFoldDB" id="A0A850HSR6"/>
<proteinExistence type="predicted"/>
<dbReference type="Pfam" id="PF12997">
    <property type="entry name" value="DUF3881"/>
    <property type="match status" value="1"/>
</dbReference>
<evidence type="ECO:0000313" key="1">
    <source>
        <dbReference type="EMBL" id="NSK14999.1"/>
    </source>
</evidence>
<protein>
    <submittedName>
        <fullName evidence="2">DUF3881 family protein</fullName>
    </submittedName>
</protein>
<dbReference type="Proteomes" id="UP000528555">
    <property type="component" value="Unassembled WGS sequence"/>
</dbReference>
<sequence>MHQYLKSIGFGLVKGKKAQKEVIRDTRDSFTQYDLVSQGEEDFCEYRKEYAPGIGISLYGTLEKDEIFSPDYYCPYLIGTGVTSYADIFVEQRIDKDSYVGICEEPKVGINLIFTLQNIMEYKKEVQRKGASIRYKSVTLSGLGNKGTILLPIKKNEEQQKKQQEDVHNRMMLMSAAKNGDPQAMESLTLEDIDTYSKVSRRLASEDVFSIVESYLMPYGVECDCYSVLGEILELYEVENELTTESLYIMKLEVNGLQFDVCVPAAGLTGEPKEGRRFKGVVWMQGRINF</sequence>
<reference evidence="3 4" key="1">
    <citation type="journal article" date="2020" name="Cell Host Microbe">
        <title>Functional and Genomic Variation between Human-Derived Isolates of Lachnospiraceae Reveals Inter- and Intra-Species Diversity.</title>
        <authorList>
            <person name="Sorbara M.T."/>
            <person name="Littmann E.R."/>
            <person name="Fontana E."/>
            <person name="Moody T.U."/>
            <person name="Kohout C.E."/>
            <person name="Gjonbalaj M."/>
            <person name="Eaton V."/>
            <person name="Seok R."/>
            <person name="Leiner I.M."/>
            <person name="Pamer E.G."/>
        </authorList>
    </citation>
    <scope>NUCLEOTIDE SEQUENCE [LARGE SCALE GENOMIC DNA]</scope>
    <source>
        <strain evidence="2 3">MSK.17.11</strain>
        <strain evidence="1 4">MSK.17.38</strain>
    </source>
</reference>
<reference evidence="2" key="2">
    <citation type="submission" date="2020-02" db="EMBL/GenBank/DDBJ databases">
        <authorList>
            <person name="Littmann E."/>
            <person name="Sorbara M."/>
        </authorList>
    </citation>
    <scope>NUCLEOTIDE SEQUENCE</scope>
    <source>
        <strain evidence="2">MSK.17.11</strain>
        <strain evidence="1">MSK.17.38</strain>
    </source>
</reference>
<dbReference type="EMBL" id="JAAITX010000005">
    <property type="protein sequence ID" value="NVH58773.1"/>
    <property type="molecule type" value="Genomic_DNA"/>
</dbReference>
<dbReference type="EMBL" id="JAAIUO010000005">
    <property type="protein sequence ID" value="NSK14999.1"/>
    <property type="molecule type" value="Genomic_DNA"/>
</dbReference>
<dbReference type="InterPro" id="IPR024541">
    <property type="entry name" value="DUF3881"/>
</dbReference>